<feature type="region of interest" description="Disordered" evidence="9">
    <location>
        <begin position="408"/>
        <end position="446"/>
    </location>
</feature>
<organism evidence="11 12">
    <name type="scientific">Apatococcus fuscideae</name>
    <dbReference type="NCBI Taxonomy" id="2026836"/>
    <lineage>
        <taxon>Eukaryota</taxon>
        <taxon>Viridiplantae</taxon>
        <taxon>Chlorophyta</taxon>
        <taxon>core chlorophytes</taxon>
        <taxon>Trebouxiophyceae</taxon>
        <taxon>Chlorellales</taxon>
        <taxon>Chlorellaceae</taxon>
        <taxon>Apatococcus</taxon>
    </lineage>
</organism>
<dbReference type="PROSITE" id="PS00598">
    <property type="entry name" value="CHROMO_1"/>
    <property type="match status" value="1"/>
</dbReference>
<accession>A0AAW1T2F5</accession>
<dbReference type="InterPro" id="IPR023779">
    <property type="entry name" value="Chromodomain_CS"/>
</dbReference>
<comment type="caution">
    <text evidence="11">The sequence shown here is derived from an EMBL/GenBank/DDBJ whole genome shotgun (WGS) entry which is preliminary data.</text>
</comment>
<dbReference type="Gene3D" id="2.40.330.10">
    <property type="entry name" value="DNA-binding pseudobarrel domain"/>
    <property type="match status" value="1"/>
</dbReference>
<dbReference type="SUPFAM" id="SSF53613">
    <property type="entry name" value="Ribokinase-like"/>
    <property type="match status" value="1"/>
</dbReference>
<sequence length="682" mass="74368">MAAVRRPHAAAPITAFGSHTELPSPHSRAGLHPLSSIPVFQSTPHSQDVWDVVGLGQGMVDFSAQVDDALLERLEVEKGARRIISVEQRGQILQALDAGSYQISPGGSMSNTMLALARLGGASKQHLGMGRMQAAFAAIAGSDPLGRFFLAQLQQAGLTLLATPTPDSNTGTVIVLTTPDANRTMLSYLGSHEHLQLSEASRAAITRSRMLIIEGYLWEMPGALEAILAAISHARTSGCLVAMTAGDVGCVQRHRGDFWAAIDTGNVDILFTNRNEAAALVGKPECSADEAARDLGSHCMVGVAVTDGSRGSCISALGQVHSIPPYWIPCPPTDTWLGINEHYKELEARAAAKQRAKDEARARSRQARLQRELEATPQQPLLEIRKSARCASQPAKCYKEEYPRCTQPPSLIKRSSRTRPASAAYSSSAARSNFHGPWQSDQAQVDAEEAADKAVANLKGAVVRRLQRSQVSGGFWMHLPPRSALSACMAQSKHTVTMTCSDATGPNTKYRFADKEVERPTWNVVHNVKPDGSTGLSGGWRGLAIDNVLTPNDSIVFEARYATESQAYALHIHCHIFRAKDYETAGYKPYWTSPDGIEKRHRKSGAPEVEGPSDDPDEFWVSQIQDFKHEKNGKLHFKVRWWGYGADEDTWEPADNLPDGPLTYNWSNKRRRAVCASLLAVQ</sequence>
<feature type="domain" description="Chromo" evidence="10">
    <location>
        <begin position="619"/>
        <end position="670"/>
    </location>
</feature>
<feature type="compositionally biased region" description="Low complexity" evidence="9">
    <location>
        <begin position="418"/>
        <end position="432"/>
    </location>
</feature>
<keyword evidence="5" id="KW-0805">Transcription regulation</keyword>
<keyword evidence="6" id="KW-0238">DNA-binding</keyword>
<evidence type="ECO:0000256" key="5">
    <source>
        <dbReference type="ARBA" id="ARBA00023015"/>
    </source>
</evidence>
<keyword evidence="7" id="KW-0804">Transcription</keyword>
<dbReference type="Gene3D" id="3.40.1190.20">
    <property type="match status" value="1"/>
</dbReference>
<dbReference type="EMBL" id="JALJOV010000410">
    <property type="protein sequence ID" value="KAK9863951.1"/>
    <property type="molecule type" value="Genomic_DNA"/>
</dbReference>
<evidence type="ECO:0000313" key="11">
    <source>
        <dbReference type="EMBL" id="KAK9863951.1"/>
    </source>
</evidence>
<dbReference type="PANTHER" id="PTHR43320:SF3">
    <property type="entry name" value="CARBOHYDRATE KINASE PFKB DOMAIN-CONTAINING PROTEIN"/>
    <property type="match status" value="1"/>
</dbReference>
<name>A0AAW1T2F5_9CHLO</name>
<dbReference type="SUPFAM" id="SSF54160">
    <property type="entry name" value="Chromo domain-like"/>
    <property type="match status" value="1"/>
</dbReference>
<dbReference type="InterPro" id="IPR052700">
    <property type="entry name" value="Carb_kinase_PfkB-like"/>
</dbReference>
<comment type="subcellular location">
    <subcellularLocation>
        <location evidence="1">Nucleus</location>
    </subcellularLocation>
</comment>
<dbReference type="InterPro" id="IPR016197">
    <property type="entry name" value="Chromo-like_dom_sf"/>
</dbReference>
<dbReference type="PROSITE" id="PS50013">
    <property type="entry name" value="CHROMO_2"/>
    <property type="match status" value="1"/>
</dbReference>
<evidence type="ECO:0000256" key="7">
    <source>
        <dbReference type="ARBA" id="ARBA00023163"/>
    </source>
</evidence>
<dbReference type="AlphaFoldDB" id="A0AAW1T2F5"/>
<protein>
    <recommendedName>
        <fullName evidence="10">Chromo domain-containing protein</fullName>
    </recommendedName>
</protein>
<evidence type="ECO:0000256" key="3">
    <source>
        <dbReference type="ARBA" id="ARBA00022679"/>
    </source>
</evidence>
<dbReference type="InterPro" id="IPR015300">
    <property type="entry name" value="DNA-bd_pseudobarrel_sf"/>
</dbReference>
<dbReference type="InterPro" id="IPR003340">
    <property type="entry name" value="B3_DNA-bd"/>
</dbReference>
<keyword evidence="12" id="KW-1185">Reference proteome</keyword>
<dbReference type="InterPro" id="IPR011611">
    <property type="entry name" value="PfkB_dom"/>
</dbReference>
<dbReference type="Proteomes" id="UP001485043">
    <property type="component" value="Unassembled WGS sequence"/>
</dbReference>
<evidence type="ECO:0000256" key="9">
    <source>
        <dbReference type="SAM" id="MobiDB-lite"/>
    </source>
</evidence>
<keyword evidence="4" id="KW-0418">Kinase</keyword>
<dbReference type="CDD" id="cd10017">
    <property type="entry name" value="B3_DNA"/>
    <property type="match status" value="1"/>
</dbReference>
<feature type="region of interest" description="Disordered" evidence="9">
    <location>
        <begin position="1"/>
        <end position="30"/>
    </location>
</feature>
<evidence type="ECO:0000256" key="2">
    <source>
        <dbReference type="ARBA" id="ARBA00010688"/>
    </source>
</evidence>
<dbReference type="GO" id="GO:0005634">
    <property type="term" value="C:nucleus"/>
    <property type="evidence" value="ECO:0007669"/>
    <property type="project" value="UniProtKB-SubCell"/>
</dbReference>
<gene>
    <name evidence="11" type="ORF">WJX84_009286</name>
</gene>
<dbReference type="Pfam" id="PF00294">
    <property type="entry name" value="PfkB"/>
    <property type="match status" value="1"/>
</dbReference>
<dbReference type="InterPro" id="IPR029056">
    <property type="entry name" value="Ribokinase-like"/>
</dbReference>
<evidence type="ECO:0000313" key="12">
    <source>
        <dbReference type="Proteomes" id="UP001485043"/>
    </source>
</evidence>
<feature type="region of interest" description="Disordered" evidence="9">
    <location>
        <begin position="596"/>
        <end position="615"/>
    </location>
</feature>
<dbReference type="InterPro" id="IPR023780">
    <property type="entry name" value="Chromo_domain"/>
</dbReference>
<keyword evidence="3" id="KW-0808">Transferase</keyword>
<feature type="region of interest" description="Disordered" evidence="9">
    <location>
        <begin position="354"/>
        <end position="378"/>
    </location>
</feature>
<dbReference type="PANTHER" id="PTHR43320">
    <property type="entry name" value="SUGAR KINASE"/>
    <property type="match status" value="1"/>
</dbReference>
<dbReference type="SUPFAM" id="SSF101936">
    <property type="entry name" value="DNA-binding pseudobarrel domain"/>
    <property type="match status" value="1"/>
</dbReference>
<dbReference type="CDD" id="cd01168">
    <property type="entry name" value="adenosine_kinase"/>
    <property type="match status" value="1"/>
</dbReference>
<reference evidence="11 12" key="1">
    <citation type="journal article" date="2024" name="Nat. Commun.">
        <title>Phylogenomics reveals the evolutionary origins of lichenization in chlorophyte algae.</title>
        <authorList>
            <person name="Puginier C."/>
            <person name="Libourel C."/>
            <person name="Otte J."/>
            <person name="Skaloud P."/>
            <person name="Haon M."/>
            <person name="Grisel S."/>
            <person name="Petersen M."/>
            <person name="Berrin J.G."/>
            <person name="Delaux P.M."/>
            <person name="Dal Grande F."/>
            <person name="Keller J."/>
        </authorList>
    </citation>
    <scope>NUCLEOTIDE SEQUENCE [LARGE SCALE GENOMIC DNA]</scope>
    <source>
        <strain evidence="11 12">SAG 2523</strain>
    </source>
</reference>
<dbReference type="InterPro" id="IPR000953">
    <property type="entry name" value="Chromo/chromo_shadow_dom"/>
</dbReference>
<proteinExistence type="inferred from homology"/>
<evidence type="ECO:0000259" key="10">
    <source>
        <dbReference type="PROSITE" id="PS50013"/>
    </source>
</evidence>
<dbReference type="Gene3D" id="2.40.50.40">
    <property type="match status" value="1"/>
</dbReference>
<comment type="similarity">
    <text evidence="2">Belongs to the carbohydrate kinase PfkB family.</text>
</comment>
<dbReference type="GO" id="GO:0003677">
    <property type="term" value="F:DNA binding"/>
    <property type="evidence" value="ECO:0007669"/>
    <property type="project" value="UniProtKB-KW"/>
</dbReference>
<evidence type="ECO:0000256" key="1">
    <source>
        <dbReference type="ARBA" id="ARBA00004123"/>
    </source>
</evidence>
<keyword evidence="8" id="KW-0539">Nucleus</keyword>
<dbReference type="Pfam" id="PF00385">
    <property type="entry name" value="Chromo"/>
    <property type="match status" value="1"/>
</dbReference>
<dbReference type="GO" id="GO:0016301">
    <property type="term" value="F:kinase activity"/>
    <property type="evidence" value="ECO:0007669"/>
    <property type="project" value="UniProtKB-KW"/>
</dbReference>
<evidence type="ECO:0000256" key="6">
    <source>
        <dbReference type="ARBA" id="ARBA00023125"/>
    </source>
</evidence>
<evidence type="ECO:0000256" key="8">
    <source>
        <dbReference type="ARBA" id="ARBA00023242"/>
    </source>
</evidence>
<evidence type="ECO:0000256" key="4">
    <source>
        <dbReference type="ARBA" id="ARBA00022777"/>
    </source>
</evidence>